<name>D6CQ63_THIA3</name>
<evidence type="ECO:0000256" key="4">
    <source>
        <dbReference type="ARBA" id="ARBA00023172"/>
    </source>
</evidence>
<dbReference type="InterPro" id="IPR046668">
    <property type="entry name" value="DUF6538"/>
</dbReference>
<evidence type="ECO:0000256" key="5">
    <source>
        <dbReference type="PROSITE-ProRule" id="PRU01248"/>
    </source>
</evidence>
<keyword evidence="2" id="KW-0229">DNA integration</keyword>
<dbReference type="GO" id="GO:0015074">
    <property type="term" value="P:DNA integration"/>
    <property type="evidence" value="ECO:0007669"/>
    <property type="project" value="UniProtKB-KW"/>
</dbReference>
<gene>
    <name evidence="8" type="ordered locus">THI_1459</name>
    <name evidence="9" type="ORF">THICB1_30345</name>
</gene>
<dbReference type="PROSITE" id="PS51900">
    <property type="entry name" value="CB"/>
    <property type="match status" value="1"/>
</dbReference>
<dbReference type="Proteomes" id="UP000002372">
    <property type="component" value="Chromosome"/>
</dbReference>
<dbReference type="KEGG" id="thi:THI_1459"/>
<dbReference type="InterPro" id="IPR002104">
    <property type="entry name" value="Integrase_catalytic"/>
</dbReference>
<dbReference type="Gene3D" id="1.10.443.10">
    <property type="entry name" value="Intergrase catalytic core"/>
    <property type="match status" value="1"/>
</dbReference>
<evidence type="ECO:0000256" key="1">
    <source>
        <dbReference type="ARBA" id="ARBA00008857"/>
    </source>
</evidence>
<dbReference type="Gene3D" id="1.10.150.130">
    <property type="match status" value="1"/>
</dbReference>
<protein>
    <submittedName>
        <fullName evidence="8">Integrase</fullName>
    </submittedName>
</protein>
<dbReference type="InterPro" id="IPR010998">
    <property type="entry name" value="Integrase_recombinase_N"/>
</dbReference>
<organism evidence="8 10">
    <name type="scientific">Thiomonas arsenitoxydans (strain DSM 22701 / CIP 110005 / 3As)</name>
    <dbReference type="NCBI Taxonomy" id="426114"/>
    <lineage>
        <taxon>Bacteria</taxon>
        <taxon>Pseudomonadati</taxon>
        <taxon>Pseudomonadota</taxon>
        <taxon>Betaproteobacteria</taxon>
        <taxon>Burkholderiales</taxon>
        <taxon>Thiomonas</taxon>
    </lineage>
</organism>
<evidence type="ECO:0000313" key="8">
    <source>
        <dbReference type="EMBL" id="CAZ88143.1"/>
    </source>
</evidence>
<dbReference type="EMBL" id="FP475956">
    <property type="protein sequence ID" value="CAZ88143.1"/>
    <property type="molecule type" value="Genomic_DNA"/>
</dbReference>
<dbReference type="PANTHER" id="PTHR30349">
    <property type="entry name" value="PHAGE INTEGRASE-RELATED"/>
    <property type="match status" value="1"/>
</dbReference>
<dbReference type="EMBL" id="CTRI01000023">
    <property type="protein sequence ID" value="CQR34176.1"/>
    <property type="molecule type" value="Genomic_DNA"/>
</dbReference>
<evidence type="ECO:0000313" key="10">
    <source>
        <dbReference type="Proteomes" id="UP000002372"/>
    </source>
</evidence>
<reference evidence="10" key="2">
    <citation type="journal article" date="2010" name="PLoS Genet.">
        <title>Structure, function, and evolution of the Thiomonas spp. genome.</title>
        <authorList>
            <person name="Arsene-Ploetze F."/>
            <person name="Koechler S."/>
            <person name="Marchal M."/>
            <person name="Coppee J.Y."/>
            <person name="Chandler M."/>
            <person name="Bonnefoy V."/>
            <person name="Brochier-Armanet C."/>
            <person name="Barakat M."/>
            <person name="Barbe V."/>
            <person name="Battaglia-Brunet F."/>
            <person name="Bruneel O."/>
            <person name="Bryan C.G."/>
            <person name="Cleiss-Arnold J."/>
            <person name="Cruveiller S."/>
            <person name="Erhardt M."/>
            <person name="Heinrich-Salmeron A."/>
            <person name="Hommais F."/>
            <person name="Joulian C."/>
            <person name="Krin E."/>
            <person name="Lieutaud A."/>
            <person name="Lievremont D."/>
            <person name="Michel C."/>
            <person name="Muller D."/>
            <person name="Ortet P."/>
            <person name="Proux C."/>
            <person name="Siguier P."/>
            <person name="Roche D."/>
            <person name="Rouy Z."/>
            <person name="Salvignol G."/>
            <person name="Slyemi D."/>
            <person name="Talla E."/>
            <person name="Weiss S."/>
            <person name="Weissenbach J."/>
            <person name="Medigue C."/>
            <person name="Bertin P.N."/>
        </authorList>
    </citation>
    <scope>NUCLEOTIDE SEQUENCE [LARGE SCALE GENOMIC DNA]</scope>
    <source>
        <strain evidence="10">DSM 22701 / CIP 110005 / 3As</strain>
    </source>
</reference>
<evidence type="ECO:0000256" key="3">
    <source>
        <dbReference type="ARBA" id="ARBA00023125"/>
    </source>
</evidence>
<evidence type="ECO:0000256" key="2">
    <source>
        <dbReference type="ARBA" id="ARBA00022908"/>
    </source>
</evidence>
<dbReference type="GO" id="GO:0006310">
    <property type="term" value="P:DNA recombination"/>
    <property type="evidence" value="ECO:0007669"/>
    <property type="project" value="UniProtKB-KW"/>
</dbReference>
<dbReference type="InterPro" id="IPR011010">
    <property type="entry name" value="DNA_brk_join_enz"/>
</dbReference>
<dbReference type="InterPro" id="IPR044068">
    <property type="entry name" value="CB"/>
</dbReference>
<dbReference type="RefSeq" id="WP_013105477.1">
    <property type="nucleotide sequence ID" value="NC_014145.1"/>
</dbReference>
<feature type="domain" description="Tyr recombinase" evidence="6">
    <location>
        <begin position="330"/>
        <end position="545"/>
    </location>
</feature>
<dbReference type="Proteomes" id="UP000078599">
    <property type="component" value="Unassembled WGS sequence"/>
</dbReference>
<dbReference type="Pfam" id="PF20172">
    <property type="entry name" value="DUF6538"/>
    <property type="match status" value="1"/>
</dbReference>
<feature type="domain" description="Core-binding (CB)" evidence="7">
    <location>
        <begin position="221"/>
        <end position="304"/>
    </location>
</feature>
<dbReference type="CDD" id="cd01184">
    <property type="entry name" value="INT_C_like_1"/>
    <property type="match status" value="1"/>
</dbReference>
<dbReference type="eggNOG" id="COG0582">
    <property type="taxonomic scope" value="Bacteria"/>
</dbReference>
<proteinExistence type="inferred from homology"/>
<dbReference type="OrthoDB" id="9784724at2"/>
<keyword evidence="3 5" id="KW-0238">DNA-binding</keyword>
<dbReference type="PROSITE" id="PS51898">
    <property type="entry name" value="TYR_RECOMBINASE"/>
    <property type="match status" value="1"/>
</dbReference>
<sequence length="572" mass="64470">MKAIAEGLYQRGKGGTKYVRLRIPAAARQAYPKNQTHVVRSLRTADPREAKRLFRAEAARIEAEFKAATEKVNQMQPVPLTVRRVRTLSDAQLKAVCNYWIRSVLLTDEWQRSQGLLDDEDFEDLGAKLIEQRRDLGQKLAQGRSDYVMPALHAFLYCCGLDMDFSQEEAQRVGYAFLRAIVQTLDHQLARQRGEVVPTDDVAPDAPHPALITNPKFVIGPTWADVFELWRGFVPNRPKSTAIAAQTPWRDLEIFAARQGVNGPQQVTPVLMSAFVDAMRKRGLAVKTINERLNKVKAIFKIAVGKHKLPSNPAADTLGAKLNSLEKRQKRRLPFDNDDLQQLFGSQVFVEHKRSRGQAGEASYWIPVLMFYTGARPEELAGLAVGDICHDQKYGWYLNLIDQPSIEDDVFDTIPNSHRRTLKNAPSIRKIPIAQQLIDLGLLRYVEWIRKEGHGVLFPRLKPDWHGKLSGAFSKWFGRYKKSVGIGNPKKVLYSFRHTMKDLLEQAQVSTKYLQRILGHTSGDGAVTDGYGSDVPLEVLFAHFSRVRFPSVPITPWKPGTGGCSLKKSEGN</sequence>
<reference evidence="8" key="3">
    <citation type="submission" date="2010-07" db="EMBL/GenBank/DDBJ databases">
        <authorList>
            <person name="Genoscope - CEA"/>
        </authorList>
    </citation>
    <scope>NUCLEOTIDE SEQUENCE</scope>
    <source>
        <strain evidence="8">3As</strain>
    </source>
</reference>
<dbReference type="PANTHER" id="PTHR30349:SF64">
    <property type="entry name" value="PROPHAGE INTEGRASE INTD-RELATED"/>
    <property type="match status" value="1"/>
</dbReference>
<keyword evidence="11" id="KW-1185">Reference proteome</keyword>
<comment type="similarity">
    <text evidence="1">Belongs to the 'phage' integrase family.</text>
</comment>
<keyword evidence="4" id="KW-0233">DNA recombination</keyword>
<dbReference type="InterPro" id="IPR050090">
    <property type="entry name" value="Tyrosine_recombinase_XerCD"/>
</dbReference>
<dbReference type="GO" id="GO:0003677">
    <property type="term" value="F:DNA binding"/>
    <property type="evidence" value="ECO:0007669"/>
    <property type="project" value="UniProtKB-UniRule"/>
</dbReference>
<reference key="1">
    <citation type="submission" date="2009-07" db="EMBL/GenBank/DDBJ databases">
        <authorList>
            <person name="Genoscope - CEA"/>
        </authorList>
    </citation>
    <scope>NUCLEOTIDE SEQUENCE</scope>
    <source>
        <strain>3As</strain>
    </source>
</reference>
<dbReference type="SUPFAM" id="SSF56349">
    <property type="entry name" value="DNA breaking-rejoining enzymes"/>
    <property type="match status" value="1"/>
</dbReference>
<dbReference type="AlphaFoldDB" id="D6CQ63"/>
<evidence type="ECO:0000313" key="11">
    <source>
        <dbReference type="Proteomes" id="UP000078599"/>
    </source>
</evidence>
<evidence type="ECO:0000259" key="7">
    <source>
        <dbReference type="PROSITE" id="PS51900"/>
    </source>
</evidence>
<evidence type="ECO:0000259" key="6">
    <source>
        <dbReference type="PROSITE" id="PS51898"/>
    </source>
</evidence>
<accession>D6CQ63</accession>
<dbReference type="HOGENOM" id="CLU_022238_3_0_4"/>
<evidence type="ECO:0000313" key="9">
    <source>
        <dbReference type="EMBL" id="CQR34176.1"/>
    </source>
</evidence>
<dbReference type="InterPro" id="IPR013762">
    <property type="entry name" value="Integrase-like_cat_sf"/>
</dbReference>
<reference evidence="9 11" key="4">
    <citation type="submission" date="2015-03" db="EMBL/GenBank/DDBJ databases">
        <authorList>
            <person name="Regsiter A."/>
            <person name="william w."/>
        </authorList>
    </citation>
    <scope>NUCLEOTIDE SEQUENCE [LARGE SCALE GENOMIC DNA]</scope>
    <source>
        <strain evidence="9 11">CB1</strain>
    </source>
</reference>